<evidence type="ECO:0000259" key="4">
    <source>
        <dbReference type="PROSITE" id="PS51031"/>
    </source>
</evidence>
<dbReference type="PROSITE" id="PS51031">
    <property type="entry name" value="BESS"/>
    <property type="match status" value="1"/>
</dbReference>
<evidence type="ECO:0008006" key="8">
    <source>
        <dbReference type="Google" id="ProtNLM"/>
    </source>
</evidence>
<comment type="caution">
    <text evidence="6">The sequence shown here is derived from an EMBL/GenBank/DDBJ whole genome shotgun (WGS) entry which is preliminary data.</text>
</comment>
<evidence type="ECO:0000256" key="1">
    <source>
        <dbReference type="ARBA" id="ARBA00004123"/>
    </source>
</evidence>
<proteinExistence type="predicted"/>
<feature type="domain" description="Myb-like" evidence="3">
    <location>
        <begin position="7"/>
        <end position="70"/>
    </location>
</feature>
<dbReference type="Pfam" id="PF02944">
    <property type="entry name" value="BESS"/>
    <property type="match status" value="1"/>
</dbReference>
<dbReference type="SUPFAM" id="SSF46689">
    <property type="entry name" value="Homeodomain-like"/>
    <property type="match status" value="2"/>
</dbReference>
<protein>
    <recommendedName>
        <fullName evidence="8">Myb-like domain-containing protein</fullName>
    </recommendedName>
</protein>
<evidence type="ECO:0000313" key="6">
    <source>
        <dbReference type="EMBL" id="KAF2896760.1"/>
    </source>
</evidence>
<dbReference type="InterPro" id="IPR009057">
    <property type="entry name" value="Homeodomain-like_sf"/>
</dbReference>
<dbReference type="AlphaFoldDB" id="A0A8K0G9P0"/>
<dbReference type="PROSITE" id="PS51293">
    <property type="entry name" value="SANT"/>
    <property type="match status" value="1"/>
</dbReference>
<dbReference type="InterPro" id="IPR001005">
    <property type="entry name" value="SANT/Myb"/>
</dbReference>
<evidence type="ECO:0000259" key="3">
    <source>
        <dbReference type="PROSITE" id="PS50090"/>
    </source>
</evidence>
<comment type="subcellular location">
    <subcellularLocation>
        <location evidence="1 2">Nucleus</location>
    </subcellularLocation>
</comment>
<organism evidence="6 7">
    <name type="scientific">Ignelater luminosus</name>
    <name type="common">Cucubano</name>
    <name type="synonym">Pyrophorus luminosus</name>
    <dbReference type="NCBI Taxonomy" id="2038154"/>
    <lineage>
        <taxon>Eukaryota</taxon>
        <taxon>Metazoa</taxon>
        <taxon>Ecdysozoa</taxon>
        <taxon>Arthropoda</taxon>
        <taxon>Hexapoda</taxon>
        <taxon>Insecta</taxon>
        <taxon>Pterygota</taxon>
        <taxon>Neoptera</taxon>
        <taxon>Endopterygota</taxon>
        <taxon>Coleoptera</taxon>
        <taxon>Polyphaga</taxon>
        <taxon>Elateriformia</taxon>
        <taxon>Elateroidea</taxon>
        <taxon>Elateridae</taxon>
        <taxon>Agrypninae</taxon>
        <taxon>Pyrophorini</taxon>
        <taxon>Ignelater</taxon>
    </lineage>
</organism>
<sequence length="273" mass="31200">MFTNAFDLDFTNNRWSQDEENKLKTLILLAPAINDPKASNKSKQEAWEGVAKMMKSRTVQQCKSKFYKLKEINFPSSTISSASLSTSKISMKFTHYSDNHIKSTRWSKAEEDKLKTLVLLHPVVKDTKTSQKSKQEVWEGIAKMMQSKTVEQCKKKFYSIQQCGFFAKTNFPSSTVASSSSSSSTSTNESTLLMRNRSGIVSGRVSKKQRSTSTLFEHNLKGNKVRRNIRTETSIQHFFQSISSDIKKLSQDKQRIFKQKVMEVIVELCEDDD</sequence>
<dbReference type="CDD" id="cd00167">
    <property type="entry name" value="SANT"/>
    <property type="match status" value="2"/>
</dbReference>
<feature type="domain" description="SANT" evidence="5">
    <location>
        <begin position="47"/>
        <end position="74"/>
    </location>
</feature>
<keyword evidence="7" id="KW-1185">Reference proteome</keyword>
<dbReference type="EMBL" id="VTPC01004760">
    <property type="protein sequence ID" value="KAF2896760.1"/>
    <property type="molecule type" value="Genomic_DNA"/>
</dbReference>
<dbReference type="Gene3D" id="1.10.10.60">
    <property type="entry name" value="Homeodomain-like"/>
    <property type="match status" value="2"/>
</dbReference>
<dbReference type="PROSITE" id="PS50090">
    <property type="entry name" value="MYB_LIKE"/>
    <property type="match status" value="2"/>
</dbReference>
<reference evidence="6" key="1">
    <citation type="submission" date="2019-08" db="EMBL/GenBank/DDBJ databases">
        <title>The genome of the North American firefly Photinus pyralis.</title>
        <authorList>
            <consortium name="Photinus pyralis genome working group"/>
            <person name="Fallon T.R."/>
            <person name="Sander Lower S.E."/>
            <person name="Weng J.-K."/>
        </authorList>
    </citation>
    <scope>NUCLEOTIDE SEQUENCE</scope>
    <source>
        <strain evidence="6">TRF0915ILg1</strain>
        <tissue evidence="6">Whole body</tissue>
    </source>
</reference>
<evidence type="ECO:0000259" key="5">
    <source>
        <dbReference type="PROSITE" id="PS51293"/>
    </source>
</evidence>
<name>A0A8K0G9P0_IGNLU</name>
<feature type="domain" description="BESS" evidence="4">
    <location>
        <begin position="232"/>
        <end position="271"/>
    </location>
</feature>
<dbReference type="Proteomes" id="UP000801492">
    <property type="component" value="Unassembled WGS sequence"/>
</dbReference>
<dbReference type="InterPro" id="IPR004210">
    <property type="entry name" value="BESS_motif"/>
</dbReference>
<evidence type="ECO:0000256" key="2">
    <source>
        <dbReference type="PROSITE-ProRule" id="PRU00371"/>
    </source>
</evidence>
<dbReference type="SMART" id="SM00717">
    <property type="entry name" value="SANT"/>
    <property type="match status" value="2"/>
</dbReference>
<feature type="domain" description="Myb-like" evidence="3">
    <location>
        <begin position="98"/>
        <end position="161"/>
    </location>
</feature>
<accession>A0A8K0G9P0</accession>
<evidence type="ECO:0000313" key="7">
    <source>
        <dbReference type="Proteomes" id="UP000801492"/>
    </source>
</evidence>
<dbReference type="GO" id="GO:0003677">
    <property type="term" value="F:DNA binding"/>
    <property type="evidence" value="ECO:0007669"/>
    <property type="project" value="InterPro"/>
</dbReference>
<keyword evidence="2" id="KW-0539">Nucleus</keyword>
<gene>
    <name evidence="6" type="ORF">ILUMI_09414</name>
</gene>
<dbReference type="GO" id="GO:0005634">
    <property type="term" value="C:nucleus"/>
    <property type="evidence" value="ECO:0007669"/>
    <property type="project" value="UniProtKB-SubCell"/>
</dbReference>
<dbReference type="InterPro" id="IPR017884">
    <property type="entry name" value="SANT_dom"/>
</dbReference>
<dbReference type="Pfam" id="PF00249">
    <property type="entry name" value="Myb_DNA-binding"/>
    <property type="match status" value="2"/>
</dbReference>